<organism evidence="1 2">
    <name type="scientific">Parascaris univalens</name>
    <name type="common">Nematode worm</name>
    <dbReference type="NCBI Taxonomy" id="6257"/>
    <lineage>
        <taxon>Eukaryota</taxon>
        <taxon>Metazoa</taxon>
        <taxon>Ecdysozoa</taxon>
        <taxon>Nematoda</taxon>
        <taxon>Chromadorea</taxon>
        <taxon>Rhabditida</taxon>
        <taxon>Spirurina</taxon>
        <taxon>Ascaridomorpha</taxon>
        <taxon>Ascaridoidea</taxon>
        <taxon>Ascarididae</taxon>
        <taxon>Parascaris</taxon>
    </lineage>
</organism>
<name>A0A915BQW0_PARUN</name>
<evidence type="ECO:0000313" key="1">
    <source>
        <dbReference type="Proteomes" id="UP000887569"/>
    </source>
</evidence>
<accession>A0A915BQW0</accession>
<protein>
    <submittedName>
        <fullName evidence="2">Uncharacterized protein</fullName>
    </submittedName>
</protein>
<dbReference type="WBParaSite" id="PgR050X_g001_t01">
    <property type="protein sequence ID" value="PgR050X_g001_t01"/>
    <property type="gene ID" value="PgR050X_g001"/>
</dbReference>
<dbReference type="Proteomes" id="UP000887569">
    <property type="component" value="Unplaced"/>
</dbReference>
<proteinExistence type="predicted"/>
<keyword evidence="1" id="KW-1185">Reference proteome</keyword>
<dbReference type="AlphaFoldDB" id="A0A915BQW0"/>
<reference evidence="2" key="1">
    <citation type="submission" date="2022-11" db="UniProtKB">
        <authorList>
            <consortium name="WormBaseParasite"/>
        </authorList>
    </citation>
    <scope>IDENTIFICATION</scope>
</reference>
<evidence type="ECO:0000313" key="2">
    <source>
        <dbReference type="WBParaSite" id="PgR050X_g001_t01"/>
    </source>
</evidence>
<sequence length="265" mass="30188">MLTKQNLQREGAARNAPLKPYFAIWAVQVWERDKSGSVRGKRLSKVSLAVAQNYQAISLEDHRRLRTAQTLAKQLSSPIQMNAKHRAHRLLAVILPYLLSKNRQGNQQLKKQPNYVDIITQVSLAGIQNYQAISLRRPRRRLRTAQTLAKQLSSPIQMNAKTSSTSLISRHLTIFCIEESARKSTVEKAAKLRRHNYSGVEVFYIQETLNSQEVLGRMAAPMQSPHVYSKSAKREIRVIKGDLVRPIPLASLGMESDYEMTDWED</sequence>